<keyword evidence="5" id="KW-1185">Reference proteome</keyword>
<keyword evidence="2" id="KW-1133">Transmembrane helix</keyword>
<comment type="caution">
    <text evidence="4">The sequence shown here is derived from an EMBL/GenBank/DDBJ whole genome shotgun (WGS) entry which is preliminary data.</text>
</comment>
<keyword evidence="3" id="KW-0732">Signal</keyword>
<gene>
    <name evidence="4" type="ORF">PCOR1329_LOCUS75641</name>
</gene>
<feature type="compositionally biased region" description="Low complexity" evidence="1">
    <location>
        <begin position="124"/>
        <end position="137"/>
    </location>
</feature>
<dbReference type="Proteomes" id="UP001189429">
    <property type="component" value="Unassembled WGS sequence"/>
</dbReference>
<evidence type="ECO:0000256" key="1">
    <source>
        <dbReference type="SAM" id="MobiDB-lite"/>
    </source>
</evidence>
<feature type="signal peptide" evidence="3">
    <location>
        <begin position="1"/>
        <end position="26"/>
    </location>
</feature>
<evidence type="ECO:0000313" key="4">
    <source>
        <dbReference type="EMBL" id="CAK0897478.1"/>
    </source>
</evidence>
<name>A0ABN9XD30_9DINO</name>
<proteinExistence type="predicted"/>
<sequence>MIQHISTHLFLWSVHIISACPRKAKALAVGQGLITYHATGSAAHSAEGHSAHAGRMQHAPDAPGAWRFALVIASFSTLLLVLCWCVVRSSYSSDREDIQLKKGEAKKAKHRRYVSGVPSSDVISNTTSRVSSGTRSSMYGTVPVGPSRPTPAAWLCPQLMVPSGSQLHCAMRSTVSCARQDLVVQVCSGAELGSAPLFEVRVVDGGPGNSSEAGIFLQTPGGEWKLASLSTREVWERPTEREPELEILKASGKRFGTLTKSPTGTYIIASKFGTVAFFDDHLATPRSQVQDGFGATLAEVVTTSDGIYNVTVNPNIDAGLIILGLFAIDKMKRPAA</sequence>
<organism evidence="4 5">
    <name type="scientific">Prorocentrum cordatum</name>
    <dbReference type="NCBI Taxonomy" id="2364126"/>
    <lineage>
        <taxon>Eukaryota</taxon>
        <taxon>Sar</taxon>
        <taxon>Alveolata</taxon>
        <taxon>Dinophyceae</taxon>
        <taxon>Prorocentrales</taxon>
        <taxon>Prorocentraceae</taxon>
        <taxon>Prorocentrum</taxon>
    </lineage>
</organism>
<keyword evidence="2" id="KW-0812">Transmembrane</keyword>
<accession>A0ABN9XD30</accession>
<reference evidence="4" key="1">
    <citation type="submission" date="2023-10" db="EMBL/GenBank/DDBJ databases">
        <authorList>
            <person name="Chen Y."/>
            <person name="Shah S."/>
            <person name="Dougan E. K."/>
            <person name="Thang M."/>
            <person name="Chan C."/>
        </authorList>
    </citation>
    <scope>NUCLEOTIDE SEQUENCE [LARGE SCALE GENOMIC DNA]</scope>
</reference>
<evidence type="ECO:0000313" key="5">
    <source>
        <dbReference type="Proteomes" id="UP001189429"/>
    </source>
</evidence>
<evidence type="ECO:0000256" key="2">
    <source>
        <dbReference type="SAM" id="Phobius"/>
    </source>
</evidence>
<feature type="transmembrane region" description="Helical" evidence="2">
    <location>
        <begin position="65"/>
        <end position="87"/>
    </location>
</feature>
<feature type="region of interest" description="Disordered" evidence="1">
    <location>
        <begin position="118"/>
        <end position="141"/>
    </location>
</feature>
<keyword evidence="2" id="KW-0472">Membrane</keyword>
<feature type="chain" id="PRO_5047281813" evidence="3">
    <location>
        <begin position="27"/>
        <end position="336"/>
    </location>
</feature>
<evidence type="ECO:0000256" key="3">
    <source>
        <dbReference type="SAM" id="SignalP"/>
    </source>
</evidence>
<protein>
    <submittedName>
        <fullName evidence="4">Uncharacterized protein</fullName>
    </submittedName>
</protein>
<dbReference type="EMBL" id="CAUYUJ010020337">
    <property type="protein sequence ID" value="CAK0897478.1"/>
    <property type="molecule type" value="Genomic_DNA"/>
</dbReference>